<proteinExistence type="predicted"/>
<organism evidence="2">
    <name type="scientific">uncultured Thermomicrobiales bacterium</name>
    <dbReference type="NCBI Taxonomy" id="1645740"/>
    <lineage>
        <taxon>Bacteria</taxon>
        <taxon>Pseudomonadati</taxon>
        <taxon>Thermomicrobiota</taxon>
        <taxon>Thermomicrobia</taxon>
        <taxon>Thermomicrobiales</taxon>
        <taxon>environmental samples</taxon>
    </lineage>
</organism>
<accession>A0A6J4UT54</accession>
<feature type="region of interest" description="Disordered" evidence="1">
    <location>
        <begin position="1"/>
        <end position="66"/>
    </location>
</feature>
<feature type="compositionally biased region" description="Polar residues" evidence="1">
    <location>
        <begin position="1"/>
        <end position="15"/>
    </location>
</feature>
<feature type="non-terminal residue" evidence="2">
    <location>
        <position position="1"/>
    </location>
</feature>
<evidence type="ECO:0000313" key="2">
    <source>
        <dbReference type="EMBL" id="CAA9557375.1"/>
    </source>
</evidence>
<reference evidence="2" key="1">
    <citation type="submission" date="2020-02" db="EMBL/GenBank/DDBJ databases">
        <authorList>
            <person name="Meier V. D."/>
        </authorList>
    </citation>
    <scope>NUCLEOTIDE SEQUENCE</scope>
    <source>
        <strain evidence="2">AVDCRST_MAG19</strain>
    </source>
</reference>
<feature type="compositionally biased region" description="Basic and acidic residues" evidence="1">
    <location>
        <begin position="49"/>
        <end position="66"/>
    </location>
</feature>
<dbReference type="EMBL" id="CADCWL010000057">
    <property type="protein sequence ID" value="CAA9557375.1"/>
    <property type="molecule type" value="Genomic_DNA"/>
</dbReference>
<evidence type="ECO:0000256" key="1">
    <source>
        <dbReference type="SAM" id="MobiDB-lite"/>
    </source>
</evidence>
<feature type="non-terminal residue" evidence="2">
    <location>
        <position position="66"/>
    </location>
</feature>
<protein>
    <submittedName>
        <fullName evidence="2">Uncharacterized protein</fullName>
    </submittedName>
</protein>
<name>A0A6J4UT54_9BACT</name>
<gene>
    <name evidence="2" type="ORF">AVDCRST_MAG19-1292</name>
</gene>
<dbReference type="AlphaFoldDB" id="A0A6J4UT54"/>
<sequence length="66" mass="6860">AGGQCPSETGGTAQSLARRPQVWGRRAVSFPPRGARDLSAAPAFTGRAGTEHGPDRDADDREAAEL</sequence>